<evidence type="ECO:0000256" key="3">
    <source>
        <dbReference type="ARBA" id="ARBA00022723"/>
    </source>
</evidence>
<feature type="binding site" description="via phosphate group" evidence="9">
    <location>
        <position position="103"/>
    </location>
    <ligand>
        <name>Mg(2+)</name>
        <dbReference type="ChEBI" id="CHEBI:18420"/>
    </ligand>
</feature>
<dbReference type="EC" id="5.4.2.10" evidence="7 9"/>
<dbReference type="PANTHER" id="PTHR42946">
    <property type="entry name" value="PHOSPHOHEXOSE MUTASE"/>
    <property type="match status" value="1"/>
</dbReference>
<feature type="domain" description="Alpha-D-phosphohexomutase alpha/beta/alpha" evidence="15">
    <location>
        <begin position="260"/>
        <end position="372"/>
    </location>
</feature>
<dbReference type="SUPFAM" id="SSF55957">
    <property type="entry name" value="Phosphoglucomutase, C-terminal domain"/>
    <property type="match status" value="1"/>
</dbReference>
<keyword evidence="5 9" id="KW-0413">Isomerase</keyword>
<name>A0A1H1AK42_9LACT</name>
<dbReference type="InterPro" id="IPR005844">
    <property type="entry name" value="A-D-PHexomutase_a/b/a-I"/>
</dbReference>
<evidence type="ECO:0000256" key="5">
    <source>
        <dbReference type="ARBA" id="ARBA00023235"/>
    </source>
</evidence>
<dbReference type="FunFam" id="3.40.120.10:FF:000001">
    <property type="entry name" value="Phosphoglucosamine mutase"/>
    <property type="match status" value="1"/>
</dbReference>
<protein>
    <recommendedName>
        <fullName evidence="8 9">Phosphoglucosamine mutase</fullName>
        <ecNumber evidence="7 9">5.4.2.10</ecNumber>
    </recommendedName>
</protein>
<dbReference type="InterPro" id="IPR005841">
    <property type="entry name" value="Alpha-D-phosphohexomutase_SF"/>
</dbReference>
<evidence type="ECO:0000259" key="15">
    <source>
        <dbReference type="Pfam" id="PF02880"/>
    </source>
</evidence>
<evidence type="ECO:0000259" key="13">
    <source>
        <dbReference type="Pfam" id="PF02878"/>
    </source>
</evidence>
<evidence type="ECO:0000256" key="2">
    <source>
        <dbReference type="ARBA" id="ARBA00022553"/>
    </source>
</evidence>
<feature type="domain" description="Alpha-D-phosphohexomutase alpha/beta/alpha" evidence="13">
    <location>
        <begin position="3"/>
        <end position="139"/>
    </location>
</feature>
<dbReference type="PROSITE" id="PS00018">
    <property type="entry name" value="EF_HAND_1"/>
    <property type="match status" value="1"/>
</dbReference>
<dbReference type="OrthoDB" id="9806956at2"/>
<dbReference type="Pfam" id="PF02878">
    <property type="entry name" value="PGM_PMM_I"/>
    <property type="match status" value="1"/>
</dbReference>
<dbReference type="NCBIfam" id="TIGR01455">
    <property type="entry name" value="glmM"/>
    <property type="match status" value="1"/>
</dbReference>
<sequence>MGKYFGTDGVRGVANSELTPELAFKLGRYGGYVLTQHAEGEEHPRVLVGRDTRISGEMLESALIAGLLSVGIEVMKLGVLSTPGVAYLTRVQGAAAGVMISASHNPAPDNGIKFFGSDGFKLSDDTELEIEALLDEEKDNLPRPSANGLGTVDEYPEGALKYTQFLQQTIPNDLTGLQVCLDGANGATSPLLNRLFADLETEFDVMASTPNGLNINDGVGSTHPEGLAKFVVEKGADAGLAFDGDGDRVIAVDELGNIIDGDKIMFICGKYLQEKGRLKKDTIVSTVMSNLGFHKAIEANNMIALQTKVGDRYVVEEMRKNGYNFGGEQSGHMVFLDYNTTGDGILSGIQLLNVMKETGKKLSELAAEVQTYPQKLVNIRVSDKNGAMDVPAIKEIIDEVENEMNGDGRILVRPSGTEPLLRVMAEAPTQEKVNLYVDRIASVVKQEIGLAE</sequence>
<dbReference type="InterPro" id="IPR018247">
    <property type="entry name" value="EF_Hand_1_Ca_BS"/>
</dbReference>
<dbReference type="Gene3D" id="3.30.310.50">
    <property type="entry name" value="Alpha-D-phosphohexomutase, C-terminal domain"/>
    <property type="match status" value="1"/>
</dbReference>
<dbReference type="RefSeq" id="WP_089977775.1">
    <property type="nucleotide sequence ID" value="NZ_FNJW01000008.1"/>
</dbReference>
<dbReference type="GO" id="GO:0004615">
    <property type="term" value="F:phosphomannomutase activity"/>
    <property type="evidence" value="ECO:0007669"/>
    <property type="project" value="TreeGrafter"/>
</dbReference>
<reference evidence="17" key="1">
    <citation type="submission" date="2016-10" db="EMBL/GenBank/DDBJ databases">
        <authorList>
            <person name="Varghese N."/>
            <person name="Submissions S."/>
        </authorList>
    </citation>
    <scope>NUCLEOTIDE SEQUENCE [LARGE SCALE GENOMIC DNA]</scope>
    <source>
        <strain evidence="17">MPL-11</strain>
    </source>
</reference>
<dbReference type="HAMAP" id="MF_01554_B">
    <property type="entry name" value="GlmM_B"/>
    <property type="match status" value="1"/>
</dbReference>
<dbReference type="GO" id="GO:0005975">
    <property type="term" value="P:carbohydrate metabolic process"/>
    <property type="evidence" value="ECO:0007669"/>
    <property type="project" value="InterPro"/>
</dbReference>
<evidence type="ECO:0000256" key="7">
    <source>
        <dbReference type="ARBA" id="ARBA00066330"/>
    </source>
</evidence>
<dbReference type="InterPro" id="IPR005846">
    <property type="entry name" value="A-D-PHexomutase_a/b/a-III"/>
</dbReference>
<dbReference type="FunFam" id="3.30.310.50:FF:000001">
    <property type="entry name" value="Phosphoglucosamine mutase"/>
    <property type="match status" value="1"/>
</dbReference>
<organism evidence="16 17">
    <name type="scientific">Carnobacterium viridans</name>
    <dbReference type="NCBI Taxonomy" id="174587"/>
    <lineage>
        <taxon>Bacteria</taxon>
        <taxon>Bacillati</taxon>
        <taxon>Bacillota</taxon>
        <taxon>Bacilli</taxon>
        <taxon>Lactobacillales</taxon>
        <taxon>Carnobacteriaceae</taxon>
        <taxon>Carnobacterium</taxon>
    </lineage>
</organism>
<dbReference type="EMBL" id="FNJW01000008">
    <property type="protein sequence ID" value="SDQ39997.1"/>
    <property type="molecule type" value="Genomic_DNA"/>
</dbReference>
<dbReference type="NCBIfam" id="NF008139">
    <property type="entry name" value="PRK10887.1"/>
    <property type="match status" value="1"/>
</dbReference>
<dbReference type="InterPro" id="IPR016055">
    <property type="entry name" value="A-D-PHexomutase_a/b/a-I/II/III"/>
</dbReference>
<feature type="binding site" evidence="9">
    <location>
        <position position="247"/>
    </location>
    <ligand>
        <name>Mg(2+)</name>
        <dbReference type="ChEBI" id="CHEBI:18420"/>
    </ligand>
</feature>
<dbReference type="FunFam" id="3.40.120.10:FF:000002">
    <property type="entry name" value="Phosphoglucosamine mutase"/>
    <property type="match status" value="1"/>
</dbReference>
<dbReference type="InterPro" id="IPR006352">
    <property type="entry name" value="GlmM_bact"/>
</dbReference>
<dbReference type="SUPFAM" id="SSF53738">
    <property type="entry name" value="Phosphoglucomutase, first 3 domains"/>
    <property type="match status" value="3"/>
</dbReference>
<dbReference type="CDD" id="cd05802">
    <property type="entry name" value="GlmM"/>
    <property type="match status" value="1"/>
</dbReference>
<comment type="function">
    <text evidence="9 11">Catalyzes the conversion of glucosamine-6-phosphate to glucosamine-1-phosphate.</text>
</comment>
<dbReference type="AlphaFoldDB" id="A0A1H1AK42"/>
<keyword evidence="3 9" id="KW-0479">Metal-binding</keyword>
<evidence type="ECO:0000313" key="17">
    <source>
        <dbReference type="Proteomes" id="UP000199481"/>
    </source>
</evidence>
<comment type="cofactor">
    <cofactor evidence="9">
        <name>Mg(2+)</name>
        <dbReference type="ChEBI" id="CHEBI:18420"/>
    </cofactor>
    <text evidence="9">Binds 1 Mg(2+) ion per subunit.</text>
</comment>
<dbReference type="PANTHER" id="PTHR42946:SF1">
    <property type="entry name" value="PHOSPHOGLUCOMUTASE (ALPHA-D-GLUCOSE-1,6-BISPHOSPHATE-DEPENDENT)"/>
    <property type="match status" value="1"/>
</dbReference>
<gene>
    <name evidence="9" type="primary">glmM</name>
    <name evidence="16" type="ORF">SAMN04487752_2133</name>
</gene>
<feature type="domain" description="Alpha-D-phosphohexomutase C-terminal" evidence="12">
    <location>
        <begin position="376"/>
        <end position="441"/>
    </location>
</feature>
<feature type="binding site" evidence="9">
    <location>
        <position position="243"/>
    </location>
    <ligand>
        <name>Mg(2+)</name>
        <dbReference type="ChEBI" id="CHEBI:18420"/>
    </ligand>
</feature>
<comment type="similarity">
    <text evidence="1 9 10">Belongs to the phosphohexose mutase family.</text>
</comment>
<dbReference type="Gene3D" id="3.40.120.10">
    <property type="entry name" value="Alpha-D-Glucose-1,6-Bisphosphate, subunit A, domain 3"/>
    <property type="match status" value="3"/>
</dbReference>
<evidence type="ECO:0000259" key="12">
    <source>
        <dbReference type="Pfam" id="PF00408"/>
    </source>
</evidence>
<evidence type="ECO:0000256" key="6">
    <source>
        <dbReference type="ARBA" id="ARBA00050364"/>
    </source>
</evidence>
<dbReference type="GO" id="GO:0005829">
    <property type="term" value="C:cytosol"/>
    <property type="evidence" value="ECO:0007669"/>
    <property type="project" value="TreeGrafter"/>
</dbReference>
<proteinExistence type="inferred from homology"/>
<dbReference type="InterPro" id="IPR005845">
    <property type="entry name" value="A-D-PHexomutase_a/b/a-II"/>
</dbReference>
<evidence type="ECO:0000313" key="16">
    <source>
        <dbReference type="EMBL" id="SDQ39997.1"/>
    </source>
</evidence>
<dbReference type="GO" id="GO:0008966">
    <property type="term" value="F:phosphoglucosamine mutase activity"/>
    <property type="evidence" value="ECO:0007669"/>
    <property type="project" value="UniProtKB-UniRule"/>
</dbReference>
<dbReference type="GO" id="GO:0009252">
    <property type="term" value="P:peptidoglycan biosynthetic process"/>
    <property type="evidence" value="ECO:0007669"/>
    <property type="project" value="TreeGrafter"/>
</dbReference>
<dbReference type="Pfam" id="PF02879">
    <property type="entry name" value="PGM_PMM_II"/>
    <property type="match status" value="1"/>
</dbReference>
<dbReference type="Pfam" id="PF02880">
    <property type="entry name" value="PGM_PMM_III"/>
    <property type="match status" value="1"/>
</dbReference>
<dbReference type="InterPro" id="IPR050060">
    <property type="entry name" value="Phosphoglucosamine_mutase"/>
</dbReference>
<feature type="modified residue" description="Phosphoserine" evidence="9">
    <location>
        <position position="103"/>
    </location>
</feature>
<dbReference type="Proteomes" id="UP000199481">
    <property type="component" value="Unassembled WGS sequence"/>
</dbReference>
<keyword evidence="17" id="KW-1185">Reference proteome</keyword>
<keyword evidence="4 9" id="KW-0460">Magnesium</keyword>
<dbReference type="GO" id="GO:0000287">
    <property type="term" value="F:magnesium ion binding"/>
    <property type="evidence" value="ECO:0007669"/>
    <property type="project" value="UniProtKB-UniRule"/>
</dbReference>
<dbReference type="PRINTS" id="PR00509">
    <property type="entry name" value="PGMPMM"/>
</dbReference>
<evidence type="ECO:0000256" key="10">
    <source>
        <dbReference type="RuleBase" id="RU004326"/>
    </source>
</evidence>
<evidence type="ECO:0000256" key="9">
    <source>
        <dbReference type="HAMAP-Rule" id="MF_01554"/>
    </source>
</evidence>
<dbReference type="PROSITE" id="PS00710">
    <property type="entry name" value="PGM_PMM"/>
    <property type="match status" value="1"/>
</dbReference>
<evidence type="ECO:0000256" key="11">
    <source>
        <dbReference type="RuleBase" id="RU004327"/>
    </source>
</evidence>
<dbReference type="GO" id="GO:0006048">
    <property type="term" value="P:UDP-N-acetylglucosamine biosynthetic process"/>
    <property type="evidence" value="ECO:0007669"/>
    <property type="project" value="TreeGrafter"/>
</dbReference>
<dbReference type="InterPro" id="IPR016066">
    <property type="entry name" value="A-D-PHexomutase_CS"/>
</dbReference>
<feature type="domain" description="Alpha-D-phosphohexomutase alpha/beta/alpha" evidence="14">
    <location>
        <begin position="162"/>
        <end position="256"/>
    </location>
</feature>
<comment type="PTM">
    <text evidence="9">Activated by phosphorylation.</text>
</comment>
<evidence type="ECO:0000256" key="1">
    <source>
        <dbReference type="ARBA" id="ARBA00010231"/>
    </source>
</evidence>
<evidence type="ECO:0000256" key="4">
    <source>
        <dbReference type="ARBA" id="ARBA00022842"/>
    </source>
</evidence>
<accession>A0A1H1AK42</accession>
<evidence type="ECO:0000259" key="14">
    <source>
        <dbReference type="Pfam" id="PF02879"/>
    </source>
</evidence>
<dbReference type="InterPro" id="IPR005843">
    <property type="entry name" value="A-D-PHexomutase_C"/>
</dbReference>
<dbReference type="Pfam" id="PF00408">
    <property type="entry name" value="PGM_PMM_IV"/>
    <property type="match status" value="1"/>
</dbReference>
<dbReference type="InterPro" id="IPR036900">
    <property type="entry name" value="A-D-PHexomutase_C_sf"/>
</dbReference>
<evidence type="ECO:0000256" key="8">
    <source>
        <dbReference type="ARBA" id="ARBA00068193"/>
    </source>
</evidence>
<feature type="binding site" evidence="9">
    <location>
        <position position="245"/>
    </location>
    <ligand>
        <name>Mg(2+)</name>
        <dbReference type="ChEBI" id="CHEBI:18420"/>
    </ligand>
</feature>
<feature type="active site" description="Phosphoserine intermediate" evidence="9">
    <location>
        <position position="103"/>
    </location>
</feature>
<keyword evidence="2 9" id="KW-0597">Phosphoprotein</keyword>
<comment type="catalytic activity">
    <reaction evidence="6 9 11">
        <text>alpha-D-glucosamine 1-phosphate = D-glucosamine 6-phosphate</text>
        <dbReference type="Rhea" id="RHEA:23424"/>
        <dbReference type="ChEBI" id="CHEBI:58516"/>
        <dbReference type="ChEBI" id="CHEBI:58725"/>
        <dbReference type="EC" id="5.4.2.10"/>
    </reaction>
</comment>